<dbReference type="InterPro" id="IPR036097">
    <property type="entry name" value="HisK_dim/P_sf"/>
</dbReference>
<reference evidence="15 16" key="1">
    <citation type="submission" date="2016-10" db="EMBL/GenBank/DDBJ databases">
        <authorList>
            <person name="de Groot N.N."/>
        </authorList>
    </citation>
    <scope>NUCLEOTIDE SEQUENCE [LARGE SCALE GENOMIC DNA]</scope>
    <source>
        <strain evidence="15 16">IBRC-M 10780</strain>
    </source>
</reference>
<dbReference type="GO" id="GO:0005524">
    <property type="term" value="F:ATP binding"/>
    <property type="evidence" value="ECO:0007669"/>
    <property type="project" value="UniProtKB-KW"/>
</dbReference>
<keyword evidence="10 13" id="KW-1133">Transmembrane helix</keyword>
<evidence type="ECO:0000256" key="2">
    <source>
        <dbReference type="ARBA" id="ARBA00004370"/>
    </source>
</evidence>
<dbReference type="Proteomes" id="UP000198618">
    <property type="component" value="Unassembled WGS sequence"/>
</dbReference>
<keyword evidence="9" id="KW-0067">ATP-binding</keyword>
<evidence type="ECO:0000313" key="16">
    <source>
        <dbReference type="Proteomes" id="UP000198618"/>
    </source>
</evidence>
<dbReference type="SMART" id="SM00387">
    <property type="entry name" value="HATPase_c"/>
    <property type="match status" value="1"/>
</dbReference>
<evidence type="ECO:0000256" key="1">
    <source>
        <dbReference type="ARBA" id="ARBA00000085"/>
    </source>
</evidence>
<dbReference type="Gene3D" id="1.10.287.130">
    <property type="match status" value="1"/>
</dbReference>
<keyword evidence="16" id="KW-1185">Reference proteome</keyword>
<dbReference type="SMART" id="SM00388">
    <property type="entry name" value="HisKA"/>
    <property type="match status" value="1"/>
</dbReference>
<feature type="transmembrane region" description="Helical" evidence="13">
    <location>
        <begin position="66"/>
        <end position="85"/>
    </location>
</feature>
<evidence type="ECO:0000256" key="13">
    <source>
        <dbReference type="SAM" id="Phobius"/>
    </source>
</evidence>
<dbReference type="InterPro" id="IPR003594">
    <property type="entry name" value="HATPase_dom"/>
</dbReference>
<keyword evidence="12 13" id="KW-0472">Membrane</keyword>
<evidence type="ECO:0000256" key="11">
    <source>
        <dbReference type="ARBA" id="ARBA00023012"/>
    </source>
</evidence>
<comment type="catalytic activity">
    <reaction evidence="1">
        <text>ATP + protein L-histidine = ADP + protein N-phospho-L-histidine.</text>
        <dbReference type="EC" id="2.7.13.3"/>
    </reaction>
</comment>
<dbReference type="InterPro" id="IPR050351">
    <property type="entry name" value="BphY/WalK/GraS-like"/>
</dbReference>
<sequence>MNKEKNSRSGQTLTKITFTRLFTTSVLFTVILGLAVLVLSYIITRFTWYEGDFLYEFLLQIYNNRIPILLIIWLMGIIIIILFHWRKTLNHIDTIVEASNELVDPNDDLIHLPVALKQVEDQMNQVKQEGIRNARIAKEAEQRKNDLIVYLAHDLKTPLTSVIGYLSLLRDEQEISEKLRGKYLSISLEKAIRLEDLINEFFEVTRFNLSQLTLDRSRVNLSRMLEQIVFEFNPMLASKNLQFSLQVEENIEMICDVSKMERVFDNLIRNAINYSFEGGTVKIIATKMNDDVEVCFENKGNTISKEKQSRIFEQFYRLDASRGTQTGGAGLGLAIAKQIVELHQGTITVFSENEIIRFTVFLPGSP</sequence>
<dbReference type="InterPro" id="IPR003661">
    <property type="entry name" value="HisK_dim/P_dom"/>
</dbReference>
<evidence type="ECO:0000256" key="8">
    <source>
        <dbReference type="ARBA" id="ARBA00022777"/>
    </source>
</evidence>
<dbReference type="CDD" id="cd00082">
    <property type="entry name" value="HisKA"/>
    <property type="match status" value="1"/>
</dbReference>
<dbReference type="SUPFAM" id="SSF55874">
    <property type="entry name" value="ATPase domain of HSP90 chaperone/DNA topoisomerase II/histidine kinase"/>
    <property type="match status" value="1"/>
</dbReference>
<dbReference type="PANTHER" id="PTHR45453:SF1">
    <property type="entry name" value="PHOSPHATE REGULON SENSOR PROTEIN PHOR"/>
    <property type="match status" value="1"/>
</dbReference>
<feature type="transmembrane region" description="Helical" evidence="13">
    <location>
        <begin position="21"/>
        <end position="46"/>
    </location>
</feature>
<evidence type="ECO:0000256" key="4">
    <source>
        <dbReference type="ARBA" id="ARBA00022553"/>
    </source>
</evidence>
<dbReference type="RefSeq" id="WP_425287852.1">
    <property type="nucleotide sequence ID" value="NZ_FOHE01000007.1"/>
</dbReference>
<keyword evidence="6 13" id="KW-0812">Transmembrane</keyword>
<name>A0A1I0CVE3_9BACI</name>
<dbReference type="GO" id="GO:0016036">
    <property type="term" value="P:cellular response to phosphate starvation"/>
    <property type="evidence" value="ECO:0007669"/>
    <property type="project" value="TreeGrafter"/>
</dbReference>
<protein>
    <recommendedName>
        <fullName evidence="3">histidine kinase</fullName>
        <ecNumber evidence="3">2.7.13.3</ecNumber>
    </recommendedName>
</protein>
<evidence type="ECO:0000256" key="5">
    <source>
        <dbReference type="ARBA" id="ARBA00022679"/>
    </source>
</evidence>
<dbReference type="EC" id="2.7.13.3" evidence="3"/>
<keyword evidence="11" id="KW-0902">Two-component regulatory system</keyword>
<evidence type="ECO:0000313" key="15">
    <source>
        <dbReference type="EMBL" id="SET23271.1"/>
    </source>
</evidence>
<keyword evidence="7" id="KW-0547">Nucleotide-binding</keyword>
<dbReference type="Pfam" id="PF00512">
    <property type="entry name" value="HisKA"/>
    <property type="match status" value="1"/>
</dbReference>
<dbReference type="Gene3D" id="3.30.565.10">
    <property type="entry name" value="Histidine kinase-like ATPase, C-terminal domain"/>
    <property type="match status" value="1"/>
</dbReference>
<evidence type="ECO:0000256" key="3">
    <source>
        <dbReference type="ARBA" id="ARBA00012438"/>
    </source>
</evidence>
<dbReference type="GO" id="GO:0000155">
    <property type="term" value="F:phosphorelay sensor kinase activity"/>
    <property type="evidence" value="ECO:0007669"/>
    <property type="project" value="InterPro"/>
</dbReference>
<dbReference type="PANTHER" id="PTHR45453">
    <property type="entry name" value="PHOSPHATE REGULON SENSOR PROTEIN PHOR"/>
    <property type="match status" value="1"/>
</dbReference>
<dbReference type="PRINTS" id="PR00344">
    <property type="entry name" value="BCTRLSENSOR"/>
</dbReference>
<evidence type="ECO:0000256" key="6">
    <source>
        <dbReference type="ARBA" id="ARBA00022692"/>
    </source>
</evidence>
<keyword evidence="8 15" id="KW-0418">Kinase</keyword>
<dbReference type="SUPFAM" id="SSF47384">
    <property type="entry name" value="Homodimeric domain of signal transducing histidine kinase"/>
    <property type="match status" value="1"/>
</dbReference>
<dbReference type="GO" id="GO:0005886">
    <property type="term" value="C:plasma membrane"/>
    <property type="evidence" value="ECO:0007669"/>
    <property type="project" value="TreeGrafter"/>
</dbReference>
<dbReference type="GO" id="GO:0004721">
    <property type="term" value="F:phosphoprotein phosphatase activity"/>
    <property type="evidence" value="ECO:0007669"/>
    <property type="project" value="TreeGrafter"/>
</dbReference>
<keyword evidence="5" id="KW-0808">Transferase</keyword>
<evidence type="ECO:0000256" key="12">
    <source>
        <dbReference type="ARBA" id="ARBA00023136"/>
    </source>
</evidence>
<organism evidence="15 16">
    <name type="scientific">Oceanobacillus limi</name>
    <dbReference type="NCBI Taxonomy" id="930131"/>
    <lineage>
        <taxon>Bacteria</taxon>
        <taxon>Bacillati</taxon>
        <taxon>Bacillota</taxon>
        <taxon>Bacilli</taxon>
        <taxon>Bacillales</taxon>
        <taxon>Bacillaceae</taxon>
        <taxon>Oceanobacillus</taxon>
    </lineage>
</organism>
<feature type="domain" description="Histidine kinase" evidence="14">
    <location>
        <begin position="150"/>
        <end position="366"/>
    </location>
</feature>
<proteinExistence type="predicted"/>
<keyword evidence="4" id="KW-0597">Phosphoprotein</keyword>
<evidence type="ECO:0000259" key="14">
    <source>
        <dbReference type="PROSITE" id="PS50109"/>
    </source>
</evidence>
<dbReference type="FunFam" id="3.30.565.10:FF:000013">
    <property type="entry name" value="Two-component sensor histidine kinase"/>
    <property type="match status" value="1"/>
</dbReference>
<comment type="subcellular location">
    <subcellularLocation>
        <location evidence="2">Membrane</location>
    </subcellularLocation>
</comment>
<dbReference type="STRING" id="930131.SAMN05216389_10782"/>
<evidence type="ECO:0000256" key="10">
    <source>
        <dbReference type="ARBA" id="ARBA00022989"/>
    </source>
</evidence>
<gene>
    <name evidence="15" type="ORF">SAMN05216389_10782</name>
</gene>
<accession>A0A1I0CVE3</accession>
<dbReference type="InterPro" id="IPR005467">
    <property type="entry name" value="His_kinase_dom"/>
</dbReference>
<dbReference type="PROSITE" id="PS50109">
    <property type="entry name" value="HIS_KIN"/>
    <property type="match status" value="1"/>
</dbReference>
<evidence type="ECO:0000256" key="7">
    <source>
        <dbReference type="ARBA" id="ARBA00022741"/>
    </source>
</evidence>
<dbReference type="AlphaFoldDB" id="A0A1I0CVE3"/>
<dbReference type="InterPro" id="IPR004358">
    <property type="entry name" value="Sig_transdc_His_kin-like_C"/>
</dbReference>
<dbReference type="EMBL" id="FOHE01000007">
    <property type="protein sequence ID" value="SET23271.1"/>
    <property type="molecule type" value="Genomic_DNA"/>
</dbReference>
<evidence type="ECO:0000256" key="9">
    <source>
        <dbReference type="ARBA" id="ARBA00022840"/>
    </source>
</evidence>
<dbReference type="Pfam" id="PF02518">
    <property type="entry name" value="HATPase_c"/>
    <property type="match status" value="1"/>
</dbReference>
<dbReference type="InterPro" id="IPR036890">
    <property type="entry name" value="HATPase_C_sf"/>
</dbReference>